<feature type="transmembrane region" description="Helical" evidence="4">
    <location>
        <begin position="1705"/>
        <end position="1729"/>
    </location>
</feature>
<organism evidence="5 6">
    <name type="scientific">Proteus cibi</name>
    <dbReference type="NCBI Taxonomy" id="2050966"/>
    <lineage>
        <taxon>Bacteria</taxon>
        <taxon>Pseudomonadati</taxon>
        <taxon>Pseudomonadota</taxon>
        <taxon>Gammaproteobacteria</taxon>
        <taxon>Enterobacterales</taxon>
        <taxon>Morganellaceae</taxon>
        <taxon>Proteus</taxon>
    </lineage>
</organism>
<dbReference type="EMBL" id="JAMZOO010000002">
    <property type="protein sequence ID" value="MEB6857373.1"/>
    <property type="molecule type" value="Genomic_DNA"/>
</dbReference>
<dbReference type="InterPro" id="IPR001343">
    <property type="entry name" value="Hemolysn_Ca-bd"/>
</dbReference>
<keyword evidence="4" id="KW-1133">Transmembrane helix</keyword>
<evidence type="ECO:0000256" key="4">
    <source>
        <dbReference type="SAM" id="Phobius"/>
    </source>
</evidence>
<keyword evidence="6" id="KW-1185">Reference proteome</keyword>
<name>A0ABU6EE79_9GAMM</name>
<dbReference type="SUPFAM" id="SSF51120">
    <property type="entry name" value="beta-Roll"/>
    <property type="match status" value="2"/>
</dbReference>
<protein>
    <submittedName>
        <fullName evidence="5">RTX toxin</fullName>
    </submittedName>
</protein>
<keyword evidence="4" id="KW-0472">Membrane</keyword>
<evidence type="ECO:0000313" key="5">
    <source>
        <dbReference type="EMBL" id="MEB6857373.1"/>
    </source>
</evidence>
<keyword evidence="3" id="KW-0106">Calcium</keyword>
<comment type="subcellular location">
    <subcellularLocation>
        <location evidence="1">Secreted</location>
    </subcellularLocation>
</comment>
<dbReference type="SUPFAM" id="SSF158842">
    <property type="entry name" value="PMT central region-like"/>
    <property type="match status" value="1"/>
</dbReference>
<accession>A0ABU6EE79</accession>
<dbReference type="Gene3D" id="2.150.10.10">
    <property type="entry name" value="Serralysin-like metalloprotease, C-terminal"/>
    <property type="match status" value="2"/>
</dbReference>
<dbReference type="PRINTS" id="PR00313">
    <property type="entry name" value="CABNDNGRPT"/>
</dbReference>
<dbReference type="InterPro" id="IPR050557">
    <property type="entry name" value="RTX_toxin/Mannuronan_C5-epim"/>
</dbReference>
<dbReference type="PANTHER" id="PTHR38340:SF1">
    <property type="entry name" value="S-LAYER PROTEIN"/>
    <property type="match status" value="1"/>
</dbReference>
<evidence type="ECO:0000313" key="6">
    <source>
        <dbReference type="Proteomes" id="UP001332939"/>
    </source>
</evidence>
<dbReference type="InterPro" id="IPR011049">
    <property type="entry name" value="Serralysin-like_metalloprot_C"/>
</dbReference>
<reference evidence="5 6" key="1">
    <citation type="submission" date="2022-05" db="EMBL/GenBank/DDBJ databases">
        <title>Whole genome sequences of Escherichia coli of fish isolates collected from Assam, India.</title>
        <authorList>
            <person name="Sudha S."/>
            <person name="Muneeb K.H."/>
            <person name="Rakshit O."/>
            <person name="Mendem S.K."/>
            <person name="Raisen C."/>
            <person name="Holmes M.A."/>
            <person name="Shome B.R."/>
            <person name="Sivaraman G.K."/>
        </authorList>
    </citation>
    <scope>NUCLEOTIDE SEQUENCE [LARGE SCALE GENOMIC DNA]</scope>
    <source>
        <strain evidence="5 6">278</strain>
    </source>
</reference>
<evidence type="ECO:0000256" key="1">
    <source>
        <dbReference type="ARBA" id="ARBA00004613"/>
    </source>
</evidence>
<proteinExistence type="predicted"/>
<dbReference type="SUPFAM" id="SSF159501">
    <property type="entry name" value="EreA/ChaN-like"/>
    <property type="match status" value="1"/>
</dbReference>
<dbReference type="Gene3D" id="3.40.50.11550">
    <property type="match status" value="1"/>
</dbReference>
<keyword evidence="4" id="KW-0812">Transmembrane</keyword>
<comment type="caution">
    <text evidence="5">The sequence shown here is derived from an EMBL/GenBank/DDBJ whole genome shotgun (WGS) entry which is preliminary data.</text>
</comment>
<dbReference type="Gene3D" id="1.20.140.180">
    <property type="match status" value="1"/>
</dbReference>
<gene>
    <name evidence="5" type="ORF">NA736_10065</name>
</gene>
<keyword evidence="2" id="KW-0964">Secreted</keyword>
<sequence>MNGFKEIIFKDIINRIVLKIEDHIKENNSELFFKISSIKRILIENYISIFISKNEYAANEFLEKIDNNFLLYHQNDFTKNIDFIRKEINSSIEALFFNSAKLANREPSKIQKARLKLLIQNNSSGDYYLEFEGNKAFVQIDSENNKFRIVDFDGRVSFFYNKNEIINKIYDVINNKSNGDILYYRFYNRKEYISYFKNTENWKVNNKDIFREIVNDIKNKKQINVNEHISIELNESYSYKNIFIIRDKIENKEKILHIYVDDIEEAFTVAKSKYDQITESGEHLLYKVGTGWFITKIKNNIVKNFSQYTDLLKPLERVMSRVNLIASTETNYDFSHIHTLAGLCYGLSLNYLLEVRNNGLEGGNKYLFWLKENISSYQSEKEFIADKLDSILFNSIKEYEILNLIKEIKNIIFSQHFQMERLGEKSQYFVFDTLKSLEYSQILENRGLKRSHVKKIVFDKDNIHKYLEHVMNNYNDYYAIIAFKDHAIAISYKRYSENNDKFSLFDSNSELLEYSSVISINEVLEKKMDFYGSHEIDNEKYIIFDEYTKGETSNYQSIWDCNNIETNKGIAENIKKIGFSLPFKDNITGRVVHYSEQRDLIIELKKENVLIEVIVKNTHVDEGVYLIKHYIDDILEDNQASKIILSQNDDNSVDIVVAEFNNFQEIKKKNGYVDFNDIYYRDLIEINSYLAKGKKAQELKEIVCLIDKLEGNIYFDKLIASFSLLDKIKSFNHDNTNVSLSEILSKIKIKLEDKLFYDRLNYGKEKLIQLAGKNSLVAAKFYQLMVNEISDGTHGVSNFIYNQIIESPYLSIDKKRSVGVEGYDYTIEFHNSYQYVNEIVKRINIPEIKNTILIKDENKLHLKENYNKLSEYRNDKYVNQLLNLIETEIDLKKGNEAGCYSERYIDLFRNNQFTNRMIVHEINQLESYYNTNYREKNYTYHPDNFYLSQSDPSAIFEDSLNQNKNEMDCSYLLFDDDKENFKFLFSDNAFFSDKNIDNIIVDSINSLYQDDIIIYFYNGVKSKYLTVYLNNNPEISTFLDYCRKNKIRLIVTGNDDNTHFHHAFIKQKNDVESLQNIINENQFFNERTIIFAKKEKLLSYQSGDFFIEGIAQRLNMPIYQIIDNKISLLREHVIVKPIINRQHIDKPLLASTMISNVIIAEADYDDTLVISNKEKIALENHRIAKEIYQVISSLHPNYRESEQFNLGYNKEIKRVILDYSNEIMLSDILDYIKLNRYDLSIYQMGSIIKKVDSINLEYYREELKHISNKIIKGDISIKKVCHQYVDELSVIFNTIDKKKLESKLTQVIYDPLMSNKFNQYLVGEISFEQWQSLDLFAKGHNTLIEKTNQVIKIIHAIYDNPVLIKNLSSLSVNLLSSFFDENKKGVLYRVLLDNISIFKNYKKIINSLHNIITMLHHKKIPDSVSPSKALEKANDLNQLNIFKVNNPLLLNKENVTINNISIDKQLLASVGAKINGKSIDSVDVNTVNKWGAKLTFDPYHLNDYFLSLSGGEKDKSLVSLFLYLINNKKDKIKYLLSSDANRVDYLAASERLLKLNELGHKEYQPQDWDMLRKGSLILPRHMKIMSKIGYANITFGMWQSINATFMLAEQLNNPRLTLKERKEIINNLAIMWSEMAYNGLSEMIEMTLAKGLLKYRHNPLEYVNKISTKIGVGLNILSIGFDIYNAYDNFSRISDENNETRQIDYIVNGSFAIVSGLVTLGVSIAMLAGSTIAGPIGIVAGAVIALATSIYNAARLIDEAKIKVSFTPLEEFNNGFYAFLMGDLLPNKKNEITYLETETQLEEMIDKNAVNYFDEIKKQNHQSRYFYINEKQIYQEYYYYKVLPNLMGKTLDSILNPLGEFVAQRISQNISQEVAEKIASLSYHLRAEKTEYKYYLPKEAIATNETIIFDIDFYVDELKPYTLDIISDDDSPIFDSMVDSDFFKNIITNRENVINLLGIEDLSQSLIKLNQNKKYYSSGWSENEVFHFNTYNGNDIIAAPSNTKNVFDIYNGTKRLSGGSKEDIFNLFTSESPLYASRFYGREGNDTLRIIKTTHKYQGYDVNLLDNYVKFKHSEEQTNSQNFHSKLFLYQESGYLYSKKLVDSMPNIILQDQKVIAYLDNIENVIGSEFGDDIISGNQEDNYLDGGGGADLLYGLGGNDTLVLQEGYAEGGEGNDSYVILRSSLDKNYHIQFETIINEVSQIESSIVRLNYHFDEIVAISRRGNDIVFDIKVNDGNKNDELIYHSIILRNVYHENDMLAHRYTLTTLDGFLLTINENKTIKDNVLYKFSYLETYNQNEDLIKEICIDDNNHSLSLSYSDYNKIITLLPQLQYSGFSSGEQLRFSIHGNEMDNHYLGVTPNSFIKLSAGHDSYQIKTYFSKNKGGEIKISFSNHINEILSKSISDFFLSDISGFDLIFSNNVLSHRYHPDMHLKLVFEPTDINAIWGSEMKLRFIDKDNTVFTLPTKESQQRLLVPITDLNLALTAEDDVLMIPESLTLNKETLSEYSLSHDDSPFYSLASQEKLNQAVDLLSIIEPMEGNDIVVNRNKNSSVIDGGKGDDHIVVNHGHHILIAGEGNDNLNAGSGNDLLISEFGNDYLNGGVGTNVYIVKKRDGEVTVYDEGNRSHLFISGLSKHEKLIASRVGEDMQYKTQDNQFVLTVKTPQDKAEKTVALIEKQSAFSAQSLAAIIQEMAQFNEQQLMTIQGNELAPPLTWSPLSAVVKHWAF</sequence>
<evidence type="ECO:0000256" key="3">
    <source>
        <dbReference type="ARBA" id="ARBA00022837"/>
    </source>
</evidence>
<dbReference type="RefSeq" id="WP_325934673.1">
    <property type="nucleotide sequence ID" value="NZ_JAMZOO010000002.1"/>
</dbReference>
<feature type="transmembrane region" description="Helical" evidence="4">
    <location>
        <begin position="1736"/>
        <end position="1754"/>
    </location>
</feature>
<dbReference type="PANTHER" id="PTHR38340">
    <property type="entry name" value="S-LAYER PROTEIN"/>
    <property type="match status" value="1"/>
</dbReference>
<dbReference type="Pfam" id="PF00353">
    <property type="entry name" value="HemolysinCabind"/>
    <property type="match status" value="2"/>
</dbReference>
<evidence type="ECO:0000256" key="2">
    <source>
        <dbReference type="ARBA" id="ARBA00022525"/>
    </source>
</evidence>
<dbReference type="Proteomes" id="UP001332939">
    <property type="component" value="Unassembled WGS sequence"/>
</dbReference>